<gene>
    <name evidence="3" type="ORF">C0V70_09300</name>
</gene>
<evidence type="ECO:0000256" key="2">
    <source>
        <dbReference type="SAM" id="SignalP"/>
    </source>
</evidence>
<feature type="signal peptide" evidence="2">
    <location>
        <begin position="1"/>
        <end position="26"/>
    </location>
</feature>
<feature type="compositionally biased region" description="Basic residues" evidence="1">
    <location>
        <begin position="43"/>
        <end position="64"/>
    </location>
</feature>
<evidence type="ECO:0000313" key="3">
    <source>
        <dbReference type="EMBL" id="AUN98295.1"/>
    </source>
</evidence>
<reference evidence="3 4" key="1">
    <citation type="submission" date="2018-01" db="EMBL/GenBank/DDBJ databases">
        <title>Complete genome sequence of Bacteriovorax stolpii DSM12778.</title>
        <authorList>
            <person name="Tang B."/>
            <person name="Chang J."/>
        </authorList>
    </citation>
    <scope>NUCLEOTIDE SEQUENCE [LARGE SCALE GENOMIC DNA]</scope>
    <source>
        <strain evidence="3 4">DSM 12778</strain>
    </source>
</reference>
<evidence type="ECO:0000256" key="1">
    <source>
        <dbReference type="SAM" id="MobiDB-lite"/>
    </source>
</evidence>
<dbReference type="AlphaFoldDB" id="A0A2K9NT87"/>
<keyword evidence="4" id="KW-1185">Reference proteome</keyword>
<dbReference type="Proteomes" id="UP000235584">
    <property type="component" value="Chromosome"/>
</dbReference>
<feature type="region of interest" description="Disordered" evidence="1">
    <location>
        <begin position="27"/>
        <end position="101"/>
    </location>
</feature>
<sequence length="101" mass="10927">MLKTCVTALLGLVLFFGNAFSLDAEAATKKKKSETSVSQSKNKNSKKKNKKKKARLGKARRYKRSGNGPDLRALTTESPTNTEFTEAPGNGVNPVETKPGL</sequence>
<dbReference type="EMBL" id="CP025704">
    <property type="protein sequence ID" value="AUN98295.1"/>
    <property type="molecule type" value="Genomic_DNA"/>
</dbReference>
<accession>A0A2K9NT87</accession>
<feature type="compositionally biased region" description="Polar residues" evidence="1">
    <location>
        <begin position="75"/>
        <end position="84"/>
    </location>
</feature>
<organism evidence="3 4">
    <name type="scientific">Bacteriovorax stolpii</name>
    <name type="common">Bdellovibrio stolpii</name>
    <dbReference type="NCBI Taxonomy" id="960"/>
    <lineage>
        <taxon>Bacteria</taxon>
        <taxon>Pseudomonadati</taxon>
        <taxon>Bdellovibrionota</taxon>
        <taxon>Bacteriovoracia</taxon>
        <taxon>Bacteriovoracales</taxon>
        <taxon>Bacteriovoracaceae</taxon>
        <taxon>Bacteriovorax</taxon>
    </lineage>
</organism>
<dbReference type="RefSeq" id="WP_102243586.1">
    <property type="nucleotide sequence ID" value="NZ_CP025704.1"/>
</dbReference>
<protein>
    <submittedName>
        <fullName evidence="3">Uncharacterized protein</fullName>
    </submittedName>
</protein>
<name>A0A2K9NT87_BACTC</name>
<feature type="chain" id="PRO_5043803247" evidence="2">
    <location>
        <begin position="27"/>
        <end position="101"/>
    </location>
</feature>
<dbReference type="KEGG" id="bsto:C0V70_09300"/>
<evidence type="ECO:0000313" key="4">
    <source>
        <dbReference type="Proteomes" id="UP000235584"/>
    </source>
</evidence>
<proteinExistence type="predicted"/>
<keyword evidence="2" id="KW-0732">Signal</keyword>